<sequence length="82" mass="9331">MSLGLARELARLRPRYDIVSGNKYLCAKFCLLRLLLILYLRTQSSREHKHQRNALSSPSSLSSFSSAFFIVGLRTITMVITL</sequence>
<organism evidence="1 2">
    <name type="scientific">Collybiopsis luxurians FD-317 M1</name>
    <dbReference type="NCBI Taxonomy" id="944289"/>
    <lineage>
        <taxon>Eukaryota</taxon>
        <taxon>Fungi</taxon>
        <taxon>Dikarya</taxon>
        <taxon>Basidiomycota</taxon>
        <taxon>Agaricomycotina</taxon>
        <taxon>Agaricomycetes</taxon>
        <taxon>Agaricomycetidae</taxon>
        <taxon>Agaricales</taxon>
        <taxon>Marasmiineae</taxon>
        <taxon>Omphalotaceae</taxon>
        <taxon>Collybiopsis</taxon>
        <taxon>Collybiopsis luxurians</taxon>
    </lineage>
</organism>
<dbReference type="EMBL" id="KN834824">
    <property type="protein sequence ID" value="KIK53791.1"/>
    <property type="molecule type" value="Genomic_DNA"/>
</dbReference>
<keyword evidence="2" id="KW-1185">Reference proteome</keyword>
<dbReference type="Proteomes" id="UP000053593">
    <property type="component" value="Unassembled WGS sequence"/>
</dbReference>
<accession>A0A0D0BGG1</accession>
<gene>
    <name evidence="1" type="ORF">GYMLUDRAFT_925854</name>
</gene>
<name>A0A0D0BGG1_9AGAR</name>
<dbReference type="HOGENOM" id="CLU_2558516_0_0_1"/>
<evidence type="ECO:0000313" key="1">
    <source>
        <dbReference type="EMBL" id="KIK53791.1"/>
    </source>
</evidence>
<protein>
    <submittedName>
        <fullName evidence="1">Uncharacterized protein</fullName>
    </submittedName>
</protein>
<evidence type="ECO:0000313" key="2">
    <source>
        <dbReference type="Proteomes" id="UP000053593"/>
    </source>
</evidence>
<proteinExistence type="predicted"/>
<reference evidence="1 2" key="1">
    <citation type="submission" date="2014-04" db="EMBL/GenBank/DDBJ databases">
        <title>Evolutionary Origins and Diversification of the Mycorrhizal Mutualists.</title>
        <authorList>
            <consortium name="DOE Joint Genome Institute"/>
            <consortium name="Mycorrhizal Genomics Consortium"/>
            <person name="Kohler A."/>
            <person name="Kuo A."/>
            <person name="Nagy L.G."/>
            <person name="Floudas D."/>
            <person name="Copeland A."/>
            <person name="Barry K.W."/>
            <person name="Cichocki N."/>
            <person name="Veneault-Fourrey C."/>
            <person name="LaButti K."/>
            <person name="Lindquist E.A."/>
            <person name="Lipzen A."/>
            <person name="Lundell T."/>
            <person name="Morin E."/>
            <person name="Murat C."/>
            <person name="Riley R."/>
            <person name="Ohm R."/>
            <person name="Sun H."/>
            <person name="Tunlid A."/>
            <person name="Henrissat B."/>
            <person name="Grigoriev I.V."/>
            <person name="Hibbett D.S."/>
            <person name="Martin F."/>
        </authorList>
    </citation>
    <scope>NUCLEOTIDE SEQUENCE [LARGE SCALE GENOMIC DNA]</scope>
    <source>
        <strain evidence="1 2">FD-317 M1</strain>
    </source>
</reference>
<dbReference type="AlphaFoldDB" id="A0A0D0BGG1"/>